<dbReference type="EMBL" id="JAFREM010000018">
    <property type="protein sequence ID" value="MBO1306830.1"/>
    <property type="molecule type" value="Genomic_DNA"/>
</dbReference>
<dbReference type="InterPro" id="IPR031989">
    <property type="entry name" value="DUF5067"/>
</dbReference>
<dbReference type="Gene3D" id="2.60.40.1240">
    <property type="match status" value="1"/>
</dbReference>
<dbReference type="InterPro" id="IPR029050">
    <property type="entry name" value="Immunoprotect_excell_Ig-like"/>
</dbReference>
<sequence length="198" mass="22001">MRKLTIILLLSSTLLLSACGNYNDTTGTPAEKLETVTAKEKAEKDDLSFKAGVLETQTYKLKIINTEIIQSASAEKPGLYVSFELTNKSEETLRPFDVLYDIGFKQQTAASSMEMTSGYRSFDAFGQDAKSVNIMTERQNALSDDLEPGKTMKIYNAYSLDNPTDEVQVFPTINNFNNDDFDAYVIDLTELTPKNNGA</sequence>
<evidence type="ECO:0000259" key="3">
    <source>
        <dbReference type="Pfam" id="PF16729"/>
    </source>
</evidence>
<keyword evidence="5" id="KW-1185">Reference proteome</keyword>
<feature type="chain" id="PRO_5045442981" evidence="2">
    <location>
        <begin position="24"/>
        <end position="198"/>
    </location>
</feature>
<protein>
    <submittedName>
        <fullName evidence="4">DUF5067 domain-containing protein</fullName>
    </submittedName>
</protein>
<proteinExistence type="predicted"/>
<keyword evidence="1 2" id="KW-0732">Signal</keyword>
<accession>A0ABS3LB15</accession>
<organism evidence="4 5">
    <name type="scientific">Candidatus Enterococcus moelleringii</name>
    <dbReference type="NCBI Taxonomy" id="2815325"/>
    <lineage>
        <taxon>Bacteria</taxon>
        <taxon>Bacillati</taxon>
        <taxon>Bacillota</taxon>
        <taxon>Bacilli</taxon>
        <taxon>Lactobacillales</taxon>
        <taxon>Enterococcaceae</taxon>
        <taxon>Enterococcus</taxon>
    </lineage>
</organism>
<feature type="signal peptide" evidence="2">
    <location>
        <begin position="1"/>
        <end position="23"/>
    </location>
</feature>
<dbReference type="Proteomes" id="UP000664601">
    <property type="component" value="Unassembled WGS sequence"/>
</dbReference>
<name>A0ABS3LB15_9ENTE</name>
<evidence type="ECO:0000256" key="1">
    <source>
        <dbReference type="ARBA" id="ARBA00022729"/>
    </source>
</evidence>
<evidence type="ECO:0000256" key="2">
    <source>
        <dbReference type="SAM" id="SignalP"/>
    </source>
</evidence>
<evidence type="ECO:0000313" key="5">
    <source>
        <dbReference type="Proteomes" id="UP000664601"/>
    </source>
</evidence>
<gene>
    <name evidence="4" type="ORF">JZO70_11695</name>
</gene>
<comment type="caution">
    <text evidence="4">The sequence shown here is derived from an EMBL/GenBank/DDBJ whole genome shotgun (WGS) entry which is preliminary data.</text>
</comment>
<dbReference type="Pfam" id="PF16729">
    <property type="entry name" value="DUF5067"/>
    <property type="match status" value="1"/>
</dbReference>
<dbReference type="RefSeq" id="WP_207673752.1">
    <property type="nucleotide sequence ID" value="NZ_JAFREM010000018.1"/>
</dbReference>
<dbReference type="PROSITE" id="PS51257">
    <property type="entry name" value="PROKAR_LIPOPROTEIN"/>
    <property type="match status" value="1"/>
</dbReference>
<feature type="domain" description="DUF5067" evidence="3">
    <location>
        <begin position="37"/>
        <end position="169"/>
    </location>
</feature>
<evidence type="ECO:0000313" key="4">
    <source>
        <dbReference type="EMBL" id="MBO1306830.1"/>
    </source>
</evidence>
<reference evidence="4 5" key="1">
    <citation type="submission" date="2021-03" db="EMBL/GenBank/DDBJ databases">
        <title>Enterococcal diversity collection.</title>
        <authorList>
            <person name="Gilmore M.S."/>
            <person name="Schwartzman J."/>
            <person name="Van Tyne D."/>
            <person name="Martin M."/>
            <person name="Earl A.M."/>
            <person name="Manson A.L."/>
            <person name="Straub T."/>
            <person name="Salamzade R."/>
            <person name="Saavedra J."/>
            <person name="Lebreton F."/>
            <person name="Prichula J."/>
            <person name="Schaufler K."/>
            <person name="Gaca A."/>
            <person name="Sgardioli B."/>
            <person name="Wagenaar J."/>
            <person name="Strong T."/>
        </authorList>
    </citation>
    <scope>NUCLEOTIDE SEQUENCE [LARGE SCALE GENOMIC DNA]</scope>
    <source>
        <strain evidence="4 5">669A</strain>
    </source>
</reference>